<name>A0A8J4QJV0_9ROSI</name>
<evidence type="ECO:0000313" key="3">
    <source>
        <dbReference type="Proteomes" id="UP000737018"/>
    </source>
</evidence>
<evidence type="ECO:0000256" key="1">
    <source>
        <dbReference type="SAM" id="MobiDB-lite"/>
    </source>
</evidence>
<dbReference type="Proteomes" id="UP000737018">
    <property type="component" value="Unassembled WGS sequence"/>
</dbReference>
<accession>A0A8J4QJV0</accession>
<dbReference type="AlphaFoldDB" id="A0A8J4QJV0"/>
<organism evidence="2 3">
    <name type="scientific">Castanea mollissima</name>
    <name type="common">Chinese chestnut</name>
    <dbReference type="NCBI Taxonomy" id="60419"/>
    <lineage>
        <taxon>Eukaryota</taxon>
        <taxon>Viridiplantae</taxon>
        <taxon>Streptophyta</taxon>
        <taxon>Embryophyta</taxon>
        <taxon>Tracheophyta</taxon>
        <taxon>Spermatophyta</taxon>
        <taxon>Magnoliopsida</taxon>
        <taxon>eudicotyledons</taxon>
        <taxon>Gunneridae</taxon>
        <taxon>Pentapetalae</taxon>
        <taxon>rosids</taxon>
        <taxon>fabids</taxon>
        <taxon>Fagales</taxon>
        <taxon>Fagaceae</taxon>
        <taxon>Castanea</taxon>
    </lineage>
</organism>
<feature type="compositionally biased region" description="Basic and acidic residues" evidence="1">
    <location>
        <begin position="10"/>
        <end position="42"/>
    </location>
</feature>
<evidence type="ECO:0000313" key="2">
    <source>
        <dbReference type="EMBL" id="KAF3947326.1"/>
    </source>
</evidence>
<dbReference type="EMBL" id="JRKL02007921">
    <property type="protein sequence ID" value="KAF3947326.1"/>
    <property type="molecule type" value="Genomic_DNA"/>
</dbReference>
<proteinExistence type="predicted"/>
<protein>
    <submittedName>
        <fullName evidence="2">Uncharacterized protein</fullName>
    </submittedName>
</protein>
<gene>
    <name evidence="2" type="ORF">CMV_026526</name>
</gene>
<comment type="caution">
    <text evidence="2">The sequence shown here is derived from an EMBL/GenBank/DDBJ whole genome shotgun (WGS) entry which is preliminary data.</text>
</comment>
<reference evidence="2" key="1">
    <citation type="submission" date="2020-03" db="EMBL/GenBank/DDBJ databases">
        <title>Castanea mollissima Vanexum genome sequencing.</title>
        <authorList>
            <person name="Staton M."/>
        </authorList>
    </citation>
    <scope>NUCLEOTIDE SEQUENCE</scope>
    <source>
        <tissue evidence="2">Leaf</tissue>
    </source>
</reference>
<feature type="region of interest" description="Disordered" evidence="1">
    <location>
        <begin position="1"/>
        <end position="42"/>
    </location>
</feature>
<sequence>MKPTQGQSKRAIDQREHHLGEADHLGHERATPKRERSNPLKHEALPQSVILLSTHQRLGLIGGSVCRCWLLSLSVSDPPSLRAQHLSHSVIHRLSLTLRVFNMNGMVSWSGSSVVALFNCL</sequence>
<keyword evidence="3" id="KW-1185">Reference proteome</keyword>